<dbReference type="RefSeq" id="WP_073393323.1">
    <property type="nucleotide sequence ID" value="NZ_FRBX01000001.1"/>
</dbReference>
<evidence type="ECO:0000313" key="5">
    <source>
        <dbReference type="Proteomes" id="UP000198431"/>
    </source>
</evidence>
<protein>
    <recommendedName>
        <fullName evidence="6">DUF4625 domain-containing protein</fullName>
    </recommendedName>
</protein>
<dbReference type="EMBL" id="FRBX01000001">
    <property type="protein sequence ID" value="SHL34781.1"/>
    <property type="molecule type" value="Genomic_DNA"/>
</dbReference>
<dbReference type="EMBL" id="MUHB01000008">
    <property type="protein sequence ID" value="OXB04933.1"/>
    <property type="molecule type" value="Genomic_DNA"/>
</dbReference>
<accession>A0AB36P113</accession>
<name>A0AB36P113_9FLAO</name>
<gene>
    <name evidence="2" type="ORF">B0A72_10675</name>
    <name evidence="3" type="ORF">SAMN05444387_0377</name>
</gene>
<evidence type="ECO:0000313" key="3">
    <source>
        <dbReference type="EMBL" id="SHL34781.1"/>
    </source>
</evidence>
<feature type="signal peptide" evidence="1">
    <location>
        <begin position="1"/>
        <end position="30"/>
    </location>
</feature>
<evidence type="ECO:0000256" key="1">
    <source>
        <dbReference type="SAM" id="SignalP"/>
    </source>
</evidence>
<dbReference type="Proteomes" id="UP000198431">
    <property type="component" value="Unassembled WGS sequence"/>
</dbReference>
<comment type="caution">
    <text evidence="2">The sequence shown here is derived from an EMBL/GenBank/DDBJ whole genome shotgun (WGS) entry which is preliminary data.</text>
</comment>
<reference evidence="2 5" key="1">
    <citation type="submission" date="2016-11" db="EMBL/GenBank/DDBJ databases">
        <title>Whole genomes of Flavobacteriaceae.</title>
        <authorList>
            <person name="Stine C."/>
            <person name="Li C."/>
            <person name="Tadesse D."/>
        </authorList>
    </citation>
    <scope>NUCLEOTIDE SEQUENCE [LARGE SCALE GENOMIC DNA]</scope>
    <source>
        <strain evidence="2 5">ATCC 19366</strain>
    </source>
</reference>
<reference evidence="3 4" key="2">
    <citation type="submission" date="2016-11" db="EMBL/GenBank/DDBJ databases">
        <authorList>
            <person name="Varghese N."/>
            <person name="Submissions S."/>
        </authorList>
    </citation>
    <scope>NUCLEOTIDE SEQUENCE [LARGE SCALE GENOMIC DNA]</scope>
    <source>
        <strain evidence="3 4">DSM 6368</strain>
    </source>
</reference>
<evidence type="ECO:0000313" key="2">
    <source>
        <dbReference type="EMBL" id="OXB04933.1"/>
    </source>
</evidence>
<sequence>MRKLSFQKPIWNVVLLVTMSLLFINCSSSHDDEIIPSNNMAFNVADFSLNITRKQLYGDYLAIDFDVKNTSKTSYSVYEQGTFSVKFTAKSTDGEVFQRITYVDYVETGVTYSDYVHLNFSANKTLDVSTLTAVIVKD</sequence>
<feature type="chain" id="PRO_5044284726" description="DUF4625 domain-containing protein" evidence="1">
    <location>
        <begin position="31"/>
        <end position="138"/>
    </location>
</feature>
<keyword evidence="4" id="KW-1185">Reference proteome</keyword>
<keyword evidence="1" id="KW-0732">Signal</keyword>
<organism evidence="2 5">
    <name type="scientific">Flavobacterium pectinovorum</name>
    <dbReference type="NCBI Taxonomy" id="29533"/>
    <lineage>
        <taxon>Bacteria</taxon>
        <taxon>Pseudomonadati</taxon>
        <taxon>Bacteroidota</taxon>
        <taxon>Flavobacteriia</taxon>
        <taxon>Flavobacteriales</taxon>
        <taxon>Flavobacteriaceae</taxon>
        <taxon>Flavobacterium</taxon>
    </lineage>
</organism>
<dbReference type="Proteomes" id="UP000184216">
    <property type="component" value="Unassembled WGS sequence"/>
</dbReference>
<evidence type="ECO:0000313" key="4">
    <source>
        <dbReference type="Proteomes" id="UP000184216"/>
    </source>
</evidence>
<proteinExistence type="predicted"/>
<evidence type="ECO:0008006" key="6">
    <source>
        <dbReference type="Google" id="ProtNLM"/>
    </source>
</evidence>
<dbReference type="AlphaFoldDB" id="A0AB36P113"/>